<dbReference type="Proteomes" id="UP000036932">
    <property type="component" value="Unassembled WGS sequence"/>
</dbReference>
<dbReference type="Gene3D" id="3.40.1000.10">
    <property type="entry name" value="Mog1/PsbP, alpha/beta/alpha sandwich"/>
    <property type="match status" value="1"/>
</dbReference>
<dbReference type="RefSeq" id="WP_054404073.1">
    <property type="nucleotide sequence ID" value="NZ_LIUT01000003.1"/>
</dbReference>
<evidence type="ECO:0000256" key="2">
    <source>
        <dbReference type="SAM" id="SignalP"/>
    </source>
</evidence>
<dbReference type="OrthoDB" id="2467186at2"/>
<dbReference type="PROSITE" id="PS51257">
    <property type="entry name" value="PROKAR_LIPOPROTEIN"/>
    <property type="match status" value="1"/>
</dbReference>
<feature type="signal peptide" evidence="2">
    <location>
        <begin position="1"/>
        <end position="22"/>
    </location>
</feature>
<name>A0A0M1NKB3_9BACL</name>
<evidence type="ECO:0008006" key="5">
    <source>
        <dbReference type="Google" id="ProtNLM"/>
    </source>
</evidence>
<evidence type="ECO:0000256" key="1">
    <source>
        <dbReference type="SAM" id="MobiDB-lite"/>
    </source>
</evidence>
<sequence length="385" mass="42416">MRSSAKFTLFILLLAVMLTACSSEKKTTEDSPAPTPKEEVVKNTSTDDTKEKEVHNKTQQFSGENFSFSYPSTWKDAELNVPQISAAFVNPNSQGPFAENVNLVIEESSATPKEAADISAQSLASGAGGELIQNYKKLNYMDIADKAAGILEAEYTQGELNAQVISTQYYVSDGQAMYILSIAYSKEAYDNGGKAIVQNIIDSFEIVNANHAVADPNANAGTNNDDLTEENLFAEMMAYIIPIEVENGALDQKTYNYIVKNYTLFPALTPETQKKAIAEVNPNIDSRHLFKNINPYLEQMIEVSGYVVEIMEEEIDEGLTVTEIHIIDDYDNSIFGYYAHTTGDILQDDYVTMRGVPATYYSFENISGGTTNSVLMGISTIEKTP</sequence>
<protein>
    <recommendedName>
        <fullName evidence="5">PsbP C-terminal domain-containing protein</fullName>
    </recommendedName>
</protein>
<organism evidence="3 4">
    <name type="scientific">Paenibacillus solani</name>
    <dbReference type="NCBI Taxonomy" id="1705565"/>
    <lineage>
        <taxon>Bacteria</taxon>
        <taxon>Bacillati</taxon>
        <taxon>Bacillota</taxon>
        <taxon>Bacilli</taxon>
        <taxon>Bacillales</taxon>
        <taxon>Paenibacillaceae</taxon>
        <taxon>Paenibacillus</taxon>
    </lineage>
</organism>
<evidence type="ECO:0000313" key="3">
    <source>
        <dbReference type="EMBL" id="KOR82465.1"/>
    </source>
</evidence>
<accession>A0A0M1NKB3</accession>
<dbReference type="PATRIC" id="fig|1705565.3.peg.5808"/>
<comment type="caution">
    <text evidence="3">The sequence shown here is derived from an EMBL/GenBank/DDBJ whole genome shotgun (WGS) entry which is preliminary data.</text>
</comment>
<dbReference type="EMBL" id="LIUT01000003">
    <property type="protein sequence ID" value="KOR82465.1"/>
    <property type="molecule type" value="Genomic_DNA"/>
</dbReference>
<feature type="chain" id="PRO_5005620173" description="PsbP C-terminal domain-containing protein" evidence="2">
    <location>
        <begin position="23"/>
        <end position="385"/>
    </location>
</feature>
<proteinExistence type="predicted"/>
<reference evidence="4" key="1">
    <citation type="submission" date="2015-08" db="EMBL/GenBank/DDBJ databases">
        <title>Genome sequencing project for genomic taxonomy and phylogenomics of Bacillus-like bacteria.</title>
        <authorList>
            <person name="Liu B."/>
            <person name="Wang J."/>
            <person name="Zhu Y."/>
            <person name="Liu G."/>
            <person name="Chen Q."/>
            <person name="Chen Z."/>
            <person name="Lan J."/>
            <person name="Che J."/>
            <person name="Ge C."/>
            <person name="Shi H."/>
            <person name="Pan Z."/>
            <person name="Liu X."/>
        </authorList>
    </citation>
    <scope>NUCLEOTIDE SEQUENCE [LARGE SCALE GENOMIC DNA]</scope>
    <source>
        <strain evidence="4">FJAT-22460</strain>
    </source>
</reference>
<dbReference type="AlphaFoldDB" id="A0A0M1NKB3"/>
<feature type="compositionally biased region" description="Basic and acidic residues" evidence="1">
    <location>
        <begin position="36"/>
        <end position="56"/>
    </location>
</feature>
<gene>
    <name evidence="3" type="ORF">AM231_19300</name>
</gene>
<feature type="region of interest" description="Disordered" evidence="1">
    <location>
        <begin position="25"/>
        <end position="56"/>
    </location>
</feature>
<keyword evidence="2" id="KW-0732">Signal</keyword>
<keyword evidence="4" id="KW-1185">Reference proteome</keyword>
<evidence type="ECO:0000313" key="4">
    <source>
        <dbReference type="Proteomes" id="UP000036932"/>
    </source>
</evidence>